<reference evidence="1 2" key="1">
    <citation type="submission" date="2011-06" db="EMBL/GenBank/DDBJ databases">
        <title>Genomic sequence of Methylobacter tundripaludum SV96.</title>
        <authorList>
            <consortium name="US DOE Joint Genome Institute"/>
            <person name="Lucas S."/>
            <person name="Han J."/>
            <person name="Lapidus A."/>
            <person name="Cheng J.-F."/>
            <person name="Goodwin L."/>
            <person name="Pitluck S."/>
            <person name="Held B."/>
            <person name="Detter J.C."/>
            <person name="Han C."/>
            <person name="Tapia R."/>
            <person name="Land M."/>
            <person name="Hauser L."/>
            <person name="Kyrpides N."/>
            <person name="Ivanova N."/>
            <person name="Ovchinnikova G."/>
            <person name="Pagani I."/>
            <person name="Klotz M.G."/>
            <person name="Dispirito A.A."/>
            <person name="Murrell J.C."/>
            <person name="Dunfield P."/>
            <person name="Kalyuzhnaya M.G."/>
            <person name="Svenning M."/>
            <person name="Trotsenko Y.A."/>
            <person name="Stein L.Y."/>
            <person name="Woyke T."/>
        </authorList>
    </citation>
    <scope>NUCLEOTIDE SEQUENCE [LARGE SCALE GENOMIC DNA]</scope>
    <source>
        <strain evidence="2">ATCC BAA-1195 / DSM 17260 / SV96</strain>
    </source>
</reference>
<name>G3IXQ5_METTV</name>
<dbReference type="RefSeq" id="WP_006891680.1">
    <property type="nucleotide sequence ID" value="NZ_JH109152.1"/>
</dbReference>
<sequence length="79" mass="9105">MRKEVQMSIKMEPELRDQFVAVAASVHRPAAQIVRELMRLYIAQQQQPNQATRAAMEELEQGKGMRFASADELFKDLEI</sequence>
<dbReference type="Proteomes" id="UP000004664">
    <property type="component" value="Unassembled WGS sequence"/>
</dbReference>
<organism evidence="1 2">
    <name type="scientific">Methylobacter tundripaludum (strain ATCC BAA-1195 / DSM 17260 / SV96)</name>
    <dbReference type="NCBI Taxonomy" id="697282"/>
    <lineage>
        <taxon>Bacteria</taxon>
        <taxon>Pseudomonadati</taxon>
        <taxon>Pseudomonadota</taxon>
        <taxon>Gammaproteobacteria</taxon>
        <taxon>Methylococcales</taxon>
        <taxon>Methylococcaceae</taxon>
        <taxon>Methylobacter</taxon>
    </lineage>
</organism>
<dbReference type="HOGENOM" id="CLU_190711_0_0_6"/>
<dbReference type="STRING" id="697282.Mettu_2317"/>
<keyword evidence="2" id="KW-1185">Reference proteome</keyword>
<gene>
    <name evidence="1" type="ORF">Mettu_2317</name>
</gene>
<dbReference type="AlphaFoldDB" id="G3IXQ5"/>
<accession>G3IXQ5</accession>
<evidence type="ECO:0000313" key="2">
    <source>
        <dbReference type="Proteomes" id="UP000004664"/>
    </source>
</evidence>
<protein>
    <submittedName>
        <fullName evidence="1">Plasmid-related protein</fullName>
    </submittedName>
</protein>
<evidence type="ECO:0000313" key="1">
    <source>
        <dbReference type="EMBL" id="EGW23464.1"/>
    </source>
</evidence>
<proteinExistence type="predicted"/>
<dbReference type="eggNOG" id="ENOG5033MAS">
    <property type="taxonomic scope" value="Bacteria"/>
</dbReference>
<dbReference type="EMBL" id="JH109152">
    <property type="protein sequence ID" value="EGW23464.1"/>
    <property type="molecule type" value="Genomic_DNA"/>
</dbReference>